<reference evidence="1 2" key="1">
    <citation type="submission" date="2017-06" db="EMBL/GenBank/DDBJ databases">
        <title>Draft genome sequence of anaerobic fermentative bacterium Anaeromicrobium sediminis DY2726D isolated from West Pacific Ocean sediments.</title>
        <authorList>
            <person name="Zeng X."/>
        </authorList>
    </citation>
    <scope>NUCLEOTIDE SEQUENCE [LARGE SCALE GENOMIC DNA]</scope>
    <source>
        <strain evidence="1 2">DY2726D</strain>
    </source>
</reference>
<sequence>MGKTTIIRSTKKQTEGTIHINKFIHNCKLKILRPKTYVSNFLDRNFKNISVIYNNIGNYFTIAFEVVTQ</sequence>
<evidence type="ECO:0000313" key="2">
    <source>
        <dbReference type="Proteomes" id="UP000216024"/>
    </source>
</evidence>
<gene>
    <name evidence="1" type="ORF">CCE28_02950</name>
</gene>
<name>A0A267MP77_9FIRM</name>
<dbReference type="EMBL" id="NIBG01000001">
    <property type="protein sequence ID" value="PAB61401.1"/>
    <property type="molecule type" value="Genomic_DNA"/>
</dbReference>
<dbReference type="RefSeq" id="WP_095130781.1">
    <property type="nucleotide sequence ID" value="NZ_NIBG01000001.1"/>
</dbReference>
<proteinExistence type="predicted"/>
<accession>A0A267MP77</accession>
<comment type="caution">
    <text evidence="1">The sequence shown here is derived from an EMBL/GenBank/DDBJ whole genome shotgun (WGS) entry which is preliminary data.</text>
</comment>
<evidence type="ECO:0000313" key="1">
    <source>
        <dbReference type="EMBL" id="PAB61401.1"/>
    </source>
</evidence>
<keyword evidence="2" id="KW-1185">Reference proteome</keyword>
<organism evidence="1 2">
    <name type="scientific">Anaeromicrobium sediminis</name>
    <dbReference type="NCBI Taxonomy" id="1478221"/>
    <lineage>
        <taxon>Bacteria</taxon>
        <taxon>Bacillati</taxon>
        <taxon>Bacillota</taxon>
        <taxon>Clostridia</taxon>
        <taxon>Peptostreptococcales</taxon>
        <taxon>Thermotaleaceae</taxon>
        <taxon>Anaeromicrobium</taxon>
    </lineage>
</organism>
<dbReference type="Proteomes" id="UP000216024">
    <property type="component" value="Unassembled WGS sequence"/>
</dbReference>
<dbReference type="AlphaFoldDB" id="A0A267MP77"/>
<protein>
    <submittedName>
        <fullName evidence="1">Uncharacterized protein</fullName>
    </submittedName>
</protein>